<keyword evidence="3" id="KW-0645">Protease</keyword>
<keyword evidence="3" id="KW-0121">Carboxypeptidase</keyword>
<organism evidence="3 4">
    <name type="scientific">Gordonia insulae</name>
    <dbReference type="NCBI Taxonomy" id="2420509"/>
    <lineage>
        <taxon>Bacteria</taxon>
        <taxon>Bacillati</taxon>
        <taxon>Actinomycetota</taxon>
        <taxon>Actinomycetes</taxon>
        <taxon>Mycobacteriales</taxon>
        <taxon>Gordoniaceae</taxon>
        <taxon>Gordonia</taxon>
    </lineage>
</organism>
<dbReference type="GO" id="GO:0000270">
    <property type="term" value="P:peptidoglycan metabolic process"/>
    <property type="evidence" value="ECO:0007669"/>
    <property type="project" value="TreeGrafter"/>
</dbReference>
<accession>A0A3G8JTJ5</accession>
<evidence type="ECO:0000256" key="2">
    <source>
        <dbReference type="ARBA" id="ARBA00022801"/>
    </source>
</evidence>
<evidence type="ECO:0000313" key="3">
    <source>
        <dbReference type="EMBL" id="AZG47852.1"/>
    </source>
</evidence>
<comment type="similarity">
    <text evidence="1">Belongs to the peptidase S13 family.</text>
</comment>
<name>A0A3G8JTJ5_9ACTN</name>
<protein>
    <submittedName>
        <fullName evidence="3">D-alanyl-D-alanine carboxypeptidase</fullName>
        <ecNumber evidence="3">3.4.16.4</ecNumber>
    </submittedName>
</protein>
<dbReference type="KEGG" id="gom:D7316_04464"/>
<dbReference type="EMBL" id="CP033972">
    <property type="protein sequence ID" value="AZG47852.1"/>
    <property type="molecule type" value="Genomic_DNA"/>
</dbReference>
<dbReference type="Gene3D" id="3.40.710.10">
    <property type="entry name" value="DD-peptidase/beta-lactamase superfamily"/>
    <property type="match status" value="2"/>
</dbReference>
<dbReference type="Proteomes" id="UP000271469">
    <property type="component" value="Chromosome"/>
</dbReference>
<dbReference type="InterPro" id="IPR012338">
    <property type="entry name" value="Beta-lactam/transpept-like"/>
</dbReference>
<dbReference type="Pfam" id="PF02113">
    <property type="entry name" value="Peptidase_S13"/>
    <property type="match status" value="2"/>
</dbReference>
<dbReference type="NCBIfam" id="TIGR00666">
    <property type="entry name" value="PBP4"/>
    <property type="match status" value="1"/>
</dbReference>
<dbReference type="SUPFAM" id="SSF56601">
    <property type="entry name" value="beta-lactamase/transpeptidase-like"/>
    <property type="match status" value="1"/>
</dbReference>
<dbReference type="InterPro" id="IPR000667">
    <property type="entry name" value="Peptidase_S13"/>
</dbReference>
<proteinExistence type="inferred from homology"/>
<dbReference type="GO" id="GO:0009002">
    <property type="term" value="F:serine-type D-Ala-D-Ala carboxypeptidase activity"/>
    <property type="evidence" value="ECO:0007669"/>
    <property type="project" value="UniProtKB-EC"/>
</dbReference>
<dbReference type="PRINTS" id="PR00922">
    <property type="entry name" value="DADACBPTASE3"/>
</dbReference>
<keyword evidence="4" id="KW-1185">Reference proteome</keyword>
<dbReference type="AlphaFoldDB" id="A0A3G8JTJ5"/>
<sequence>MGARRRSTRRMLLWTIISVVILALIAAGSVAVALHLDKSDELPPGIPPQPAAITVNPQIKAVSDAAPEPTAAGVQQAIAAAVRDPALGQFTGQISDALTGATLWSDAPTQPRVPASNAKILTASAALLGLPHDKRLTTTVIAGPNGRLILKGAGDPTLSAQPTGADTFYTDAPRIADLAAQIRKAGIPVTSVAVDTGAYSGPTMERTWDRQDIAGGDIAPIESLMADGGRIEPLDEYSPRVENPAATAGEALATALGVDTRVTEDTAPAGGQVVASVTSAPLVTRVNDMMRFSDNVLAETLSLELSVAQGGPATIAGGVTAVEKVLTEHGFDMSGVTLRDASGLSYANRVPAAVLDKLMAAASGPSQPLMRSMLDGLPVAGGTGTLADRFNPQTNPGAGWVRAKTGTLTGVSSLTGIVQTIDGRVLSFALMSGGTSPADARPALDAVAGELRECGCR</sequence>
<reference evidence="3 4" key="1">
    <citation type="submission" date="2018-11" db="EMBL/GenBank/DDBJ databases">
        <title>Gordonia insulae sp. nov., isolated from an island soil.</title>
        <authorList>
            <person name="Kim Y.S."/>
            <person name="Kim S.B."/>
        </authorList>
    </citation>
    <scope>NUCLEOTIDE SEQUENCE [LARGE SCALE GENOMIC DNA]</scope>
    <source>
        <strain evidence="3 4">MMS17-SY073</strain>
    </source>
</reference>
<evidence type="ECO:0000256" key="1">
    <source>
        <dbReference type="ARBA" id="ARBA00006096"/>
    </source>
</evidence>
<dbReference type="PANTHER" id="PTHR30023">
    <property type="entry name" value="D-ALANYL-D-ALANINE CARBOXYPEPTIDASE"/>
    <property type="match status" value="1"/>
</dbReference>
<dbReference type="PANTHER" id="PTHR30023:SF0">
    <property type="entry name" value="PENICILLIN-SENSITIVE CARBOXYPEPTIDASE A"/>
    <property type="match status" value="1"/>
</dbReference>
<dbReference type="EC" id="3.4.16.4" evidence="3"/>
<keyword evidence="2 3" id="KW-0378">Hydrolase</keyword>
<dbReference type="GO" id="GO:0006508">
    <property type="term" value="P:proteolysis"/>
    <property type="evidence" value="ECO:0007669"/>
    <property type="project" value="InterPro"/>
</dbReference>
<evidence type="ECO:0000313" key="4">
    <source>
        <dbReference type="Proteomes" id="UP000271469"/>
    </source>
</evidence>
<gene>
    <name evidence="3" type="primary">dac</name>
    <name evidence="3" type="ORF">D7316_04464</name>
</gene>